<sequence>MAAPTWIDGPDDRIAVEPLMRIAVFDVSHWHFPLYLPALRDSGVQVVGISDTASFAGSTVADQLKCKLYGSNEDLLNEDFDFALVLSRHSEMAELAERLITRGIPFLIEKPCGLNLQEVRQLRQLSEKHSVYVSVPFIMRVSDLATRLSAGNGFTPEGFQHLAFRFIVGPVARYERGGCSWMLDKRHAGGGSTLNVGVHFIDLISSLTNSPITQVSAQMQTYRPDVTVEEQAVFTCRNAAGQIGVVETGYLYPSTAEDQRDFAFSISHTASYARGYADQLYIKARNQQPGGATTVEYNTDAFYSVFLRRSWADLATGCLPVAGLREAEHAIAVVEAGYRSAANGGAPEPVDNVFAPV</sequence>
<keyword evidence="4" id="KW-1185">Reference proteome</keyword>
<dbReference type="InterPro" id="IPR000683">
    <property type="entry name" value="Gfo/Idh/MocA-like_OxRdtase_N"/>
</dbReference>
<accession>A0ABX4UTF7</accession>
<name>A0ABX4UTF7_9BURK</name>
<organism evidence="3 4">
    <name type="scientific">Paraburkholderia rhynchosiae</name>
    <dbReference type="NCBI Taxonomy" id="487049"/>
    <lineage>
        <taxon>Bacteria</taxon>
        <taxon>Pseudomonadati</taxon>
        <taxon>Pseudomonadota</taxon>
        <taxon>Betaproteobacteria</taxon>
        <taxon>Burkholderiales</taxon>
        <taxon>Burkholderiaceae</taxon>
        <taxon>Paraburkholderia</taxon>
    </lineage>
</organism>
<feature type="domain" description="Gfo/Idh/MocA-like oxidoreductase N-terminal" evidence="1">
    <location>
        <begin position="38"/>
        <end position="135"/>
    </location>
</feature>
<protein>
    <submittedName>
        <fullName evidence="3">Gfo/Idh/MocA family oxidoreductase</fullName>
    </submittedName>
</protein>
<dbReference type="PANTHER" id="PTHR43377:SF1">
    <property type="entry name" value="BILIVERDIN REDUCTASE A"/>
    <property type="match status" value="1"/>
</dbReference>
<dbReference type="PANTHER" id="PTHR43377">
    <property type="entry name" value="BILIVERDIN REDUCTASE A"/>
    <property type="match status" value="1"/>
</dbReference>
<gene>
    <name evidence="3" type="ORF">C0Z16_35635</name>
</gene>
<dbReference type="Pfam" id="PF22725">
    <property type="entry name" value="GFO_IDH_MocA_C3"/>
    <property type="match status" value="1"/>
</dbReference>
<feature type="domain" description="GFO/IDH/MocA-like oxidoreductase" evidence="2">
    <location>
        <begin position="179"/>
        <end position="256"/>
    </location>
</feature>
<dbReference type="SUPFAM" id="SSF55347">
    <property type="entry name" value="Glyceraldehyde-3-phosphate dehydrogenase-like, C-terminal domain"/>
    <property type="match status" value="1"/>
</dbReference>
<comment type="caution">
    <text evidence="3">The sequence shown here is derived from an EMBL/GenBank/DDBJ whole genome shotgun (WGS) entry which is preliminary data.</text>
</comment>
<proteinExistence type="predicted"/>
<dbReference type="InterPro" id="IPR051450">
    <property type="entry name" value="Gfo/Idh/MocA_Oxidoreductases"/>
</dbReference>
<dbReference type="Gene3D" id="3.40.50.720">
    <property type="entry name" value="NAD(P)-binding Rossmann-like Domain"/>
    <property type="match status" value="1"/>
</dbReference>
<evidence type="ECO:0000259" key="1">
    <source>
        <dbReference type="Pfam" id="PF01408"/>
    </source>
</evidence>
<evidence type="ECO:0000259" key="2">
    <source>
        <dbReference type="Pfam" id="PF22725"/>
    </source>
</evidence>
<dbReference type="Pfam" id="PF01408">
    <property type="entry name" value="GFO_IDH_MocA"/>
    <property type="match status" value="1"/>
</dbReference>
<dbReference type="Proteomes" id="UP000235659">
    <property type="component" value="Unassembled WGS sequence"/>
</dbReference>
<dbReference type="Gene3D" id="3.30.360.10">
    <property type="entry name" value="Dihydrodipicolinate Reductase, domain 2"/>
    <property type="match status" value="1"/>
</dbReference>
<dbReference type="InterPro" id="IPR036291">
    <property type="entry name" value="NAD(P)-bd_dom_sf"/>
</dbReference>
<reference evidence="3 4" key="1">
    <citation type="submission" date="2018-01" db="EMBL/GenBank/DDBJ databases">
        <title>Whole genome analyses suggest that Burkholderia sensu lato contains two further novel genera in the rhizoxinica-symbiotica group Mycetohabitans gen. nov., and Trinickia gen. nov.: implications for the evolution of diazotrophy and nodulation in the Burkholderiaceae.</title>
        <authorList>
            <person name="Estrada-de los Santos P."/>
            <person name="Palmer M."/>
            <person name="Chavez-Ramirez B."/>
            <person name="Beukes C."/>
            <person name="Steenkamp E.T."/>
            <person name="Hirsch A.M."/>
            <person name="Manyaka P."/>
            <person name="Maluk M."/>
            <person name="Lafos M."/>
            <person name="Crook M."/>
            <person name="Gross E."/>
            <person name="Simon M.F."/>
            <person name="Bueno dos Reis Junior F."/>
            <person name="Poole P.S."/>
            <person name="Venter S.N."/>
            <person name="James E.K."/>
        </authorList>
    </citation>
    <scope>NUCLEOTIDE SEQUENCE [LARGE SCALE GENOMIC DNA]</scope>
    <source>
        <strain evidence="3 4">WSM 3937</strain>
    </source>
</reference>
<dbReference type="EMBL" id="PNXY01000062">
    <property type="protein sequence ID" value="PMS19007.1"/>
    <property type="molecule type" value="Genomic_DNA"/>
</dbReference>
<dbReference type="InterPro" id="IPR055170">
    <property type="entry name" value="GFO_IDH_MocA-like_dom"/>
</dbReference>
<dbReference type="SUPFAM" id="SSF51735">
    <property type="entry name" value="NAD(P)-binding Rossmann-fold domains"/>
    <property type="match status" value="1"/>
</dbReference>
<evidence type="ECO:0000313" key="4">
    <source>
        <dbReference type="Proteomes" id="UP000235659"/>
    </source>
</evidence>
<evidence type="ECO:0000313" key="3">
    <source>
        <dbReference type="EMBL" id="PMS19007.1"/>
    </source>
</evidence>